<evidence type="ECO:0000313" key="9">
    <source>
        <dbReference type="Proteomes" id="UP000698963"/>
    </source>
</evidence>
<dbReference type="Pfam" id="PF07992">
    <property type="entry name" value="Pyr_redox_2"/>
    <property type="match status" value="1"/>
</dbReference>
<evidence type="ECO:0000259" key="7">
    <source>
        <dbReference type="Pfam" id="PF07992"/>
    </source>
</evidence>
<evidence type="ECO:0000256" key="6">
    <source>
        <dbReference type="ARBA" id="ARBA00023284"/>
    </source>
</evidence>
<dbReference type="Gene3D" id="3.50.50.60">
    <property type="entry name" value="FAD/NAD(P)-binding domain"/>
    <property type="match status" value="2"/>
</dbReference>
<comment type="caution">
    <text evidence="8">The sequence shown here is derived from an EMBL/GenBank/DDBJ whole genome shotgun (WGS) entry which is preliminary data.</text>
</comment>
<protein>
    <submittedName>
        <fullName evidence="8">NAD(P)/FAD-dependent oxidoreductase</fullName>
    </submittedName>
</protein>
<comment type="similarity">
    <text evidence="1">Belongs to the class-II pyridine nucleotide-disulfide oxidoreductase family.</text>
</comment>
<dbReference type="EMBL" id="DYZA01000225">
    <property type="protein sequence ID" value="HJD98137.1"/>
    <property type="molecule type" value="Genomic_DNA"/>
</dbReference>
<dbReference type="InterPro" id="IPR008255">
    <property type="entry name" value="Pyr_nucl-diS_OxRdtase_2_AS"/>
</dbReference>
<dbReference type="RefSeq" id="WP_304123626.1">
    <property type="nucleotide sequence ID" value="NZ_DYZA01000225.1"/>
</dbReference>
<dbReference type="SUPFAM" id="SSF51905">
    <property type="entry name" value="FAD/NAD(P)-binding domain"/>
    <property type="match status" value="2"/>
</dbReference>
<evidence type="ECO:0000256" key="2">
    <source>
        <dbReference type="ARBA" id="ARBA00022630"/>
    </source>
</evidence>
<dbReference type="Proteomes" id="UP000698963">
    <property type="component" value="Unassembled WGS sequence"/>
</dbReference>
<sequence length="303" mass="32789">MKSFDLVIIGGGICGMTAAIYAARANIRACILEQQVCGGLVNWTNTVENVPSYQSIHGIDLMEKCREHVESLQVAIEEVDEVVEVDFSGDIKIVRTSMGEEYRAPAVIVATGRKPRPFPVETDFEKVHYCSVCDGTPYKGKSVLVMGGGNSGFDESLYLLGLGVHDIHIVETFPSCIAAAATQDQARATGKIRVSVSTDITAVDILPSGRGLAHFHDKAEGRDYTEEIDGIFCFIGQDPNTSVFENVLDMEHGYIRVNADMETNIPGVFAAGDVTVKKYRQITTAMGDGTIAALQAGAYLRSR</sequence>
<organism evidence="8 9">
    <name type="scientific">Mailhella massiliensis</name>
    <dbReference type="NCBI Taxonomy" id="1903261"/>
    <lineage>
        <taxon>Bacteria</taxon>
        <taxon>Pseudomonadati</taxon>
        <taxon>Thermodesulfobacteriota</taxon>
        <taxon>Desulfovibrionia</taxon>
        <taxon>Desulfovibrionales</taxon>
        <taxon>Desulfovibrionaceae</taxon>
        <taxon>Mailhella</taxon>
    </lineage>
</organism>
<evidence type="ECO:0000256" key="5">
    <source>
        <dbReference type="ARBA" id="ARBA00023157"/>
    </source>
</evidence>
<dbReference type="InterPro" id="IPR023753">
    <property type="entry name" value="FAD/NAD-binding_dom"/>
</dbReference>
<name>A0A921AYE1_9BACT</name>
<evidence type="ECO:0000256" key="3">
    <source>
        <dbReference type="ARBA" id="ARBA00022827"/>
    </source>
</evidence>
<proteinExistence type="inferred from homology"/>
<keyword evidence="3" id="KW-0274">FAD</keyword>
<keyword evidence="4" id="KW-0560">Oxidoreductase</keyword>
<keyword evidence="5" id="KW-1015">Disulfide bond</keyword>
<evidence type="ECO:0000256" key="1">
    <source>
        <dbReference type="ARBA" id="ARBA00009333"/>
    </source>
</evidence>
<gene>
    <name evidence="8" type="ORF">K8W16_10895</name>
</gene>
<dbReference type="PRINTS" id="PR00469">
    <property type="entry name" value="PNDRDTASEII"/>
</dbReference>
<keyword evidence="6" id="KW-0676">Redox-active center</keyword>
<dbReference type="PROSITE" id="PS00573">
    <property type="entry name" value="PYRIDINE_REDOX_2"/>
    <property type="match status" value="1"/>
</dbReference>
<dbReference type="InterPro" id="IPR050097">
    <property type="entry name" value="Ferredoxin-NADP_redctase_2"/>
</dbReference>
<feature type="domain" description="FAD/NAD(P)-binding" evidence="7">
    <location>
        <begin position="4"/>
        <end position="289"/>
    </location>
</feature>
<dbReference type="PANTHER" id="PTHR48105">
    <property type="entry name" value="THIOREDOXIN REDUCTASE 1-RELATED-RELATED"/>
    <property type="match status" value="1"/>
</dbReference>
<dbReference type="GO" id="GO:0016668">
    <property type="term" value="F:oxidoreductase activity, acting on a sulfur group of donors, NAD(P) as acceptor"/>
    <property type="evidence" value="ECO:0007669"/>
    <property type="project" value="UniProtKB-ARBA"/>
</dbReference>
<dbReference type="InterPro" id="IPR036188">
    <property type="entry name" value="FAD/NAD-bd_sf"/>
</dbReference>
<keyword evidence="2" id="KW-0285">Flavoprotein</keyword>
<evidence type="ECO:0000313" key="8">
    <source>
        <dbReference type="EMBL" id="HJD98137.1"/>
    </source>
</evidence>
<dbReference type="AlphaFoldDB" id="A0A921AYE1"/>
<accession>A0A921AYE1</accession>
<evidence type="ECO:0000256" key="4">
    <source>
        <dbReference type="ARBA" id="ARBA00023002"/>
    </source>
</evidence>
<reference evidence="8" key="2">
    <citation type="submission" date="2021-09" db="EMBL/GenBank/DDBJ databases">
        <authorList>
            <person name="Gilroy R."/>
        </authorList>
    </citation>
    <scope>NUCLEOTIDE SEQUENCE</scope>
    <source>
        <strain evidence="8">ChiGjej2B2-19336</strain>
    </source>
</reference>
<dbReference type="PRINTS" id="PR00368">
    <property type="entry name" value="FADPNR"/>
</dbReference>
<reference evidence="8" key="1">
    <citation type="journal article" date="2021" name="PeerJ">
        <title>Extensive microbial diversity within the chicken gut microbiome revealed by metagenomics and culture.</title>
        <authorList>
            <person name="Gilroy R."/>
            <person name="Ravi A."/>
            <person name="Getino M."/>
            <person name="Pursley I."/>
            <person name="Horton D.L."/>
            <person name="Alikhan N.F."/>
            <person name="Baker D."/>
            <person name="Gharbi K."/>
            <person name="Hall N."/>
            <person name="Watson M."/>
            <person name="Adriaenssens E.M."/>
            <person name="Foster-Nyarko E."/>
            <person name="Jarju S."/>
            <person name="Secka A."/>
            <person name="Antonio M."/>
            <person name="Oren A."/>
            <person name="Chaudhuri R.R."/>
            <person name="La Ragione R."/>
            <person name="Hildebrand F."/>
            <person name="Pallen M.J."/>
        </authorList>
    </citation>
    <scope>NUCLEOTIDE SEQUENCE</scope>
    <source>
        <strain evidence="8">ChiGjej2B2-19336</strain>
    </source>
</reference>